<evidence type="ECO:0000313" key="2">
    <source>
        <dbReference type="Proteomes" id="UP001187192"/>
    </source>
</evidence>
<protein>
    <submittedName>
        <fullName evidence="1">Uncharacterized protein</fullName>
    </submittedName>
</protein>
<proteinExistence type="predicted"/>
<evidence type="ECO:0000313" key="1">
    <source>
        <dbReference type="EMBL" id="GMN73120.1"/>
    </source>
</evidence>
<dbReference type="AlphaFoldDB" id="A0AA88EH28"/>
<dbReference type="EMBL" id="BTGU01014272">
    <property type="protein sequence ID" value="GMN73120.1"/>
    <property type="molecule type" value="Genomic_DNA"/>
</dbReference>
<organism evidence="1 2">
    <name type="scientific">Ficus carica</name>
    <name type="common">Common fig</name>
    <dbReference type="NCBI Taxonomy" id="3494"/>
    <lineage>
        <taxon>Eukaryota</taxon>
        <taxon>Viridiplantae</taxon>
        <taxon>Streptophyta</taxon>
        <taxon>Embryophyta</taxon>
        <taxon>Tracheophyta</taxon>
        <taxon>Spermatophyta</taxon>
        <taxon>Magnoliopsida</taxon>
        <taxon>eudicotyledons</taxon>
        <taxon>Gunneridae</taxon>
        <taxon>Pentapetalae</taxon>
        <taxon>rosids</taxon>
        <taxon>fabids</taxon>
        <taxon>Rosales</taxon>
        <taxon>Moraceae</taxon>
        <taxon>Ficeae</taxon>
        <taxon>Ficus</taxon>
    </lineage>
</organism>
<accession>A0AA88EH28</accession>
<keyword evidence="2" id="KW-1185">Reference proteome</keyword>
<sequence length="133" mass="14643">MAVAVENTVDRLVHACVGLGHRRQEHNDEDLPVERCGFELITGGNEPQADGVDARKRFGQFLNRESRAAHCPNRDFFNTVGLGSFLLVVNCGEGRRSNRSPLSSLFNSTPLPSSPLSSATILAYYFLFGCRES</sequence>
<comment type="caution">
    <text evidence="1">The sequence shown here is derived from an EMBL/GenBank/DDBJ whole genome shotgun (WGS) entry which is preliminary data.</text>
</comment>
<dbReference type="Gramene" id="FCD_00037093-RA">
    <property type="protein sequence ID" value="FCD_00037093-RA:cds"/>
    <property type="gene ID" value="FCD_00037093"/>
</dbReference>
<gene>
    <name evidence="1" type="ORF">TIFTF001_054278</name>
</gene>
<name>A0AA88EH28_FICCA</name>
<dbReference type="Proteomes" id="UP001187192">
    <property type="component" value="Unassembled WGS sequence"/>
</dbReference>
<reference evidence="1" key="1">
    <citation type="submission" date="2023-07" db="EMBL/GenBank/DDBJ databases">
        <title>draft genome sequence of fig (Ficus carica).</title>
        <authorList>
            <person name="Takahashi T."/>
            <person name="Nishimura K."/>
        </authorList>
    </citation>
    <scope>NUCLEOTIDE SEQUENCE</scope>
</reference>